<feature type="region of interest" description="Disordered" evidence="1">
    <location>
        <begin position="133"/>
        <end position="182"/>
    </location>
</feature>
<feature type="compositionally biased region" description="Low complexity" evidence="1">
    <location>
        <begin position="148"/>
        <end position="159"/>
    </location>
</feature>
<dbReference type="InterPro" id="IPR053247">
    <property type="entry name" value="GPCR_GPR1/git3-like"/>
</dbReference>
<gene>
    <name evidence="2" type="ORF">PG991_009238</name>
</gene>
<evidence type="ECO:0000313" key="3">
    <source>
        <dbReference type="Proteomes" id="UP001396898"/>
    </source>
</evidence>
<organism evidence="2 3">
    <name type="scientific">Apiospora marii</name>
    <dbReference type="NCBI Taxonomy" id="335849"/>
    <lineage>
        <taxon>Eukaryota</taxon>
        <taxon>Fungi</taxon>
        <taxon>Dikarya</taxon>
        <taxon>Ascomycota</taxon>
        <taxon>Pezizomycotina</taxon>
        <taxon>Sordariomycetes</taxon>
        <taxon>Xylariomycetidae</taxon>
        <taxon>Amphisphaeriales</taxon>
        <taxon>Apiosporaceae</taxon>
        <taxon>Apiospora</taxon>
    </lineage>
</organism>
<sequence length="555" mass="60089">MCTAENITTNTADKAYALPTMTWPQTNDQAYRLEADQNSSCFDFPYLGLSLGLERLDGGSTRSTLSPWTEDQTAGFPFDRAVSPKTLLPSECLNGSNLGIAILDGMLYFLGKNPAECGDKWCEAWEELVKGGVEHDGTSNDDTVQARSLSPASPSIPSLDGADLVKGYLPAQNDPEDSVSVEPSLPGYDDCKLHGTAGCLGPRINEAVTEANSGEDTLGDELFHSFELPQVPGASNTELETSLDGVFAANDALTLVSTNKNPTTASPGPPTPDSPVPSGLEKPTDASFLVPVGDCVTITQGSPTAETSPTSPTNYTNHWVDSAAPLDTDEERQLNPLSEMPRRPCLKRKATLPRSEEPPKRQKQRGLNLRLEQVTVHAEGSVKDLTWNRRRGVWIDKSKTFEQKGEPLKCYVLGNLSCCSLRLRPNGDWLPIDVSWDNTAGGFIGSSPTNKKGLGFIIPLAGKPDQCFNEITPHGMNSSSLCTASGVLLIGGGWAGVMWVFLRTLSLHLQICWQIVVERGFMWLSQLLASANLILRLPFSSPRHFFVHTVPDTSL</sequence>
<evidence type="ECO:0000256" key="1">
    <source>
        <dbReference type="SAM" id="MobiDB-lite"/>
    </source>
</evidence>
<dbReference type="EMBL" id="JAQQWI010000013">
    <property type="protein sequence ID" value="KAK8013645.1"/>
    <property type="molecule type" value="Genomic_DNA"/>
</dbReference>
<reference evidence="2 3" key="1">
    <citation type="submission" date="2023-01" db="EMBL/GenBank/DDBJ databases">
        <title>Analysis of 21 Apiospora genomes using comparative genomics revels a genus with tremendous synthesis potential of carbohydrate active enzymes and secondary metabolites.</title>
        <authorList>
            <person name="Sorensen T."/>
        </authorList>
    </citation>
    <scope>NUCLEOTIDE SEQUENCE [LARGE SCALE GENOMIC DNA]</scope>
    <source>
        <strain evidence="2 3">CBS 20057</strain>
    </source>
</reference>
<proteinExistence type="predicted"/>
<feature type="compositionally biased region" description="Low complexity" evidence="1">
    <location>
        <begin position="302"/>
        <end position="313"/>
    </location>
</feature>
<comment type="caution">
    <text evidence="2">The sequence shown here is derived from an EMBL/GenBank/DDBJ whole genome shotgun (WGS) entry which is preliminary data.</text>
</comment>
<dbReference type="PANTHER" id="PTHR42058:SF1">
    <property type="entry name" value="G-PROTEIN COUPLED RECEPTORS FAMILY 2 PROFILE 2 DOMAIN-CONTAINING PROTEIN"/>
    <property type="match status" value="1"/>
</dbReference>
<evidence type="ECO:0000313" key="2">
    <source>
        <dbReference type="EMBL" id="KAK8013645.1"/>
    </source>
</evidence>
<name>A0ABR1RK24_9PEZI</name>
<accession>A0ABR1RK24</accession>
<dbReference type="PANTHER" id="PTHR42058">
    <property type="entry name" value="G_PROTEIN_RECEP_F2_4 DOMAIN-CONTAINING PROTEIN"/>
    <property type="match status" value="1"/>
</dbReference>
<protein>
    <submittedName>
        <fullName evidence="2">Uncharacterized protein</fullName>
    </submittedName>
</protein>
<feature type="region of interest" description="Disordered" evidence="1">
    <location>
        <begin position="258"/>
        <end position="320"/>
    </location>
</feature>
<feature type="region of interest" description="Disordered" evidence="1">
    <location>
        <begin position="333"/>
        <end position="366"/>
    </location>
</feature>
<keyword evidence="3" id="KW-1185">Reference proteome</keyword>
<dbReference type="Proteomes" id="UP001396898">
    <property type="component" value="Unassembled WGS sequence"/>
</dbReference>